<reference evidence="1 2" key="1">
    <citation type="submission" date="2013-06" db="EMBL/GenBank/DDBJ databases">
        <authorList>
            <person name="Weinstock G."/>
            <person name="Sodergren E."/>
            <person name="Lobos E.A."/>
            <person name="Fulton L."/>
            <person name="Fulton R."/>
            <person name="Courtney L."/>
            <person name="Fronick C."/>
            <person name="O'Laughlin M."/>
            <person name="Godfrey J."/>
            <person name="Wilson R.M."/>
            <person name="Miner T."/>
            <person name="Farmer C."/>
            <person name="Delehaunty K."/>
            <person name="Cordes M."/>
            <person name="Minx P."/>
            <person name="Tomlinson C."/>
            <person name="Chen J."/>
            <person name="Wollam A."/>
            <person name="Pepin K.H."/>
            <person name="Bhonagiri V."/>
            <person name="Zhang X."/>
            <person name="Warren W."/>
            <person name="Mitreva M."/>
            <person name="Mardis E.R."/>
            <person name="Wilson R.K."/>
        </authorList>
    </citation>
    <scope>NUCLEOTIDE SEQUENCE [LARGE SCALE GENOMIC DNA]</scope>
    <source>
        <strain evidence="1 2">SD2A-2</strain>
    </source>
</reference>
<dbReference type="RefSeq" id="WP_002330293.1">
    <property type="nucleotide sequence ID" value="NZ_KE351970.1"/>
</dbReference>
<gene>
    <name evidence="1" type="ORF">D356_00135</name>
</gene>
<organism evidence="1 2">
    <name type="scientific">Enterococcus faecium SD2A-2</name>
    <dbReference type="NCBI Taxonomy" id="1244154"/>
    <lineage>
        <taxon>Bacteria</taxon>
        <taxon>Bacillati</taxon>
        <taxon>Bacillota</taxon>
        <taxon>Bacilli</taxon>
        <taxon>Lactobacillales</taxon>
        <taxon>Enterococcaceae</taxon>
        <taxon>Enterococcus</taxon>
    </lineage>
</organism>
<sequence>MKKTIKTEEAYIEVFDTLACNMGVHIYSNTDPDMFVEIYLSQREYKALYKILGEFAKEEKE</sequence>
<dbReference type="Proteomes" id="UP000014622">
    <property type="component" value="Unassembled WGS sequence"/>
</dbReference>
<evidence type="ECO:0000313" key="1">
    <source>
        <dbReference type="EMBL" id="EPI16326.1"/>
    </source>
</evidence>
<evidence type="ECO:0000313" key="2">
    <source>
        <dbReference type="Proteomes" id="UP000014622"/>
    </source>
</evidence>
<dbReference type="AlphaFoldDB" id="A0AB73ADC7"/>
<dbReference type="EMBL" id="ATIT01000014">
    <property type="protein sequence ID" value="EPI16326.1"/>
    <property type="molecule type" value="Genomic_DNA"/>
</dbReference>
<name>A0AB73ADC7_ENTFC</name>
<proteinExistence type="predicted"/>
<protein>
    <submittedName>
        <fullName evidence="1">Uncharacterized protein</fullName>
    </submittedName>
</protein>
<accession>A0AB73ADC7</accession>
<comment type="caution">
    <text evidence="1">The sequence shown here is derived from an EMBL/GenBank/DDBJ whole genome shotgun (WGS) entry which is preliminary data.</text>
</comment>